<dbReference type="PANTHER" id="PTHR35882">
    <property type="entry name" value="PELA"/>
    <property type="match status" value="1"/>
</dbReference>
<comment type="caution">
    <text evidence="3">The sequence shown here is derived from an EMBL/GenBank/DDBJ whole genome shotgun (WGS) entry which is preliminary data.</text>
</comment>
<name>A0A316I677_9PSEU</name>
<dbReference type="Gene3D" id="3.20.20.70">
    <property type="entry name" value="Aldolase class I"/>
    <property type="match status" value="1"/>
</dbReference>
<accession>A0A316I677</accession>
<dbReference type="InterPro" id="IPR004352">
    <property type="entry name" value="GH114_TIM-barrel"/>
</dbReference>
<dbReference type="Pfam" id="PF03537">
    <property type="entry name" value="Glyco_hydro_114"/>
    <property type="match status" value="1"/>
</dbReference>
<feature type="domain" description="Glycoside-hydrolase family GH114 TIM-barrel" evidence="2">
    <location>
        <begin position="27"/>
        <end position="282"/>
    </location>
</feature>
<dbReference type="InterPro" id="IPR017853">
    <property type="entry name" value="GH"/>
</dbReference>
<evidence type="ECO:0000313" key="4">
    <source>
        <dbReference type="Proteomes" id="UP000246005"/>
    </source>
</evidence>
<organism evidence="3 4">
    <name type="scientific">Lentzea atacamensis</name>
    <dbReference type="NCBI Taxonomy" id="531938"/>
    <lineage>
        <taxon>Bacteria</taxon>
        <taxon>Bacillati</taxon>
        <taxon>Actinomycetota</taxon>
        <taxon>Actinomycetes</taxon>
        <taxon>Pseudonocardiales</taxon>
        <taxon>Pseudonocardiaceae</taxon>
        <taxon>Lentzea</taxon>
    </lineage>
</organism>
<dbReference type="Proteomes" id="UP000246005">
    <property type="component" value="Unassembled WGS sequence"/>
</dbReference>
<evidence type="ECO:0000259" key="2">
    <source>
        <dbReference type="Pfam" id="PF03537"/>
    </source>
</evidence>
<keyword evidence="3" id="KW-0436">Ligase</keyword>
<feature type="chain" id="PRO_5016297953" evidence="1">
    <location>
        <begin position="19"/>
        <end position="289"/>
    </location>
</feature>
<reference evidence="3 4" key="1">
    <citation type="submission" date="2018-05" db="EMBL/GenBank/DDBJ databases">
        <title>Genomic Encyclopedia of Type Strains, Phase IV (KMG-IV): sequencing the most valuable type-strain genomes for metagenomic binning, comparative biology and taxonomic classification.</title>
        <authorList>
            <person name="Goeker M."/>
        </authorList>
    </citation>
    <scope>NUCLEOTIDE SEQUENCE [LARGE SCALE GENOMIC DNA]</scope>
    <source>
        <strain evidence="3 4">DSM 45480</strain>
    </source>
</reference>
<sequence>MLVIVLVTMLTSVSSACADDSPLPGGFVYQLQGYPGGRLDELAAAPFRTAVVDLARDAGSSYFRADEIGRLKASGKRVLAYFEIGSIEEFRPDYAAIRAERLLLNEWPSWPGEHFVRYWEPGWWELAVRPRLDRALAAGFDGVYLDTPLAYEEIDLALLPGTDRVALAGRMTDLIVRISAHVKRLNPAFGVYPQNSPELREYPGYLDAIDGIGMEELFFRATDEPCTADFCAANLAQTRKLKEAGKTVLAVDYATRAENVAEACRRYREEGFEGYVTVRALDTVAAPCR</sequence>
<feature type="signal peptide" evidence="1">
    <location>
        <begin position="1"/>
        <end position="18"/>
    </location>
</feature>
<dbReference type="EMBL" id="QGHB01000003">
    <property type="protein sequence ID" value="PWK87977.1"/>
    <property type="molecule type" value="Genomic_DNA"/>
</dbReference>
<dbReference type="GO" id="GO:0004812">
    <property type="term" value="F:aminoacyl-tRNA ligase activity"/>
    <property type="evidence" value="ECO:0007669"/>
    <property type="project" value="UniProtKB-KW"/>
</dbReference>
<keyword evidence="3" id="KW-0030">Aminoacyl-tRNA synthetase</keyword>
<evidence type="ECO:0000256" key="1">
    <source>
        <dbReference type="SAM" id="SignalP"/>
    </source>
</evidence>
<protein>
    <submittedName>
        <fullName evidence="3">Cysteinyl-tRNA synthetase</fullName>
    </submittedName>
</protein>
<dbReference type="InterPro" id="IPR013785">
    <property type="entry name" value="Aldolase_TIM"/>
</dbReference>
<dbReference type="SUPFAM" id="SSF51445">
    <property type="entry name" value="(Trans)glycosidases"/>
    <property type="match status" value="1"/>
</dbReference>
<keyword evidence="1" id="KW-0732">Signal</keyword>
<evidence type="ECO:0000313" key="3">
    <source>
        <dbReference type="EMBL" id="PWK87977.1"/>
    </source>
</evidence>
<dbReference type="PANTHER" id="PTHR35882:SF2">
    <property type="entry name" value="PELA"/>
    <property type="match status" value="1"/>
</dbReference>
<dbReference type="InterPro" id="IPR016062">
    <property type="entry name" value="TM1410-rel"/>
</dbReference>
<proteinExistence type="predicted"/>
<dbReference type="PRINTS" id="PR01545">
    <property type="entry name" value="THEMAYE10DUF"/>
</dbReference>
<dbReference type="AlphaFoldDB" id="A0A316I677"/>
<gene>
    <name evidence="3" type="ORF">C8D88_103173</name>
</gene>